<reference evidence="1 2" key="1">
    <citation type="journal article" date="2017" name="Curr. Biol.">
        <title>Genome architecture and evolution of a unichromosomal asexual nematode.</title>
        <authorList>
            <person name="Fradin H."/>
            <person name="Zegar C."/>
            <person name="Gutwein M."/>
            <person name="Lucas J."/>
            <person name="Kovtun M."/>
            <person name="Corcoran D."/>
            <person name="Baugh L.R."/>
            <person name="Kiontke K."/>
            <person name="Gunsalus K."/>
            <person name="Fitch D.H."/>
            <person name="Piano F."/>
        </authorList>
    </citation>
    <scope>NUCLEOTIDE SEQUENCE [LARGE SCALE GENOMIC DNA]</scope>
    <source>
        <strain evidence="1">PF1309</strain>
    </source>
</reference>
<dbReference type="Proteomes" id="UP000218231">
    <property type="component" value="Unassembled WGS sequence"/>
</dbReference>
<name>A0A2A2LL60_9BILA</name>
<gene>
    <name evidence="1" type="ORF">WR25_04594</name>
</gene>
<organism evidence="1 2">
    <name type="scientific">Diploscapter pachys</name>
    <dbReference type="NCBI Taxonomy" id="2018661"/>
    <lineage>
        <taxon>Eukaryota</taxon>
        <taxon>Metazoa</taxon>
        <taxon>Ecdysozoa</taxon>
        <taxon>Nematoda</taxon>
        <taxon>Chromadorea</taxon>
        <taxon>Rhabditida</taxon>
        <taxon>Rhabditina</taxon>
        <taxon>Rhabditomorpha</taxon>
        <taxon>Rhabditoidea</taxon>
        <taxon>Rhabditidae</taxon>
        <taxon>Diploscapter</taxon>
    </lineage>
</organism>
<keyword evidence="2" id="KW-1185">Reference proteome</keyword>
<protein>
    <submittedName>
        <fullName evidence="1">Uncharacterized protein</fullName>
    </submittedName>
</protein>
<dbReference type="AlphaFoldDB" id="A0A2A2LL60"/>
<accession>A0A2A2LL60</accession>
<proteinExistence type="predicted"/>
<sequence>MLLGGELGGAQPVLPCASGDGSPTRSFLSTTLILTMYNVSASSLSIFFRYVLLTGSCGVFPPTSDQMLESCVRISMTYSLTLFLGSTTPFHSMSSA</sequence>
<comment type="caution">
    <text evidence="1">The sequence shown here is derived from an EMBL/GenBank/DDBJ whole genome shotgun (WGS) entry which is preliminary data.</text>
</comment>
<evidence type="ECO:0000313" key="1">
    <source>
        <dbReference type="EMBL" id="PAV86818.1"/>
    </source>
</evidence>
<dbReference type="EMBL" id="LIAE01006629">
    <property type="protein sequence ID" value="PAV86818.1"/>
    <property type="molecule type" value="Genomic_DNA"/>
</dbReference>
<evidence type="ECO:0000313" key="2">
    <source>
        <dbReference type="Proteomes" id="UP000218231"/>
    </source>
</evidence>